<sequence>MTVRRSLQIIRDEHASLAAMLQSMRMLIERGPAESRTNFFDVVRAMLFYIDEFPERLHHPKESNLLFPKVVKAAPKVLGAIDKLERDHMYSEKAARELQHLLLSWELLGPSRRTAFEEAFKKYVDFYLDHMHLEESVILPEAERCLTEEDWRGLDAAFAENADPLTGHYPPPAEYEKLFSLIVARAPAPIGLG</sequence>
<accession>A0A927ILH6</accession>
<dbReference type="GO" id="GO:0005886">
    <property type="term" value="C:plasma membrane"/>
    <property type="evidence" value="ECO:0007669"/>
    <property type="project" value="TreeGrafter"/>
</dbReference>
<evidence type="ECO:0000313" key="3">
    <source>
        <dbReference type="Proteomes" id="UP000647424"/>
    </source>
</evidence>
<proteinExistence type="predicted"/>
<dbReference type="EMBL" id="JACYFT010000001">
    <property type="protein sequence ID" value="MBD8050166.1"/>
    <property type="molecule type" value="Genomic_DNA"/>
</dbReference>
<keyword evidence="3" id="KW-1185">Reference proteome</keyword>
<dbReference type="Proteomes" id="UP000647424">
    <property type="component" value="Unassembled WGS sequence"/>
</dbReference>
<dbReference type="InterPro" id="IPR012312">
    <property type="entry name" value="Hemerythrin-like"/>
</dbReference>
<name>A0A927ILH6_9BURK</name>
<gene>
    <name evidence="2" type="ORF">IC609_06395</name>
</gene>
<protein>
    <submittedName>
        <fullName evidence="2">Hemerythrin domain-containing protein</fullName>
    </submittedName>
</protein>
<reference evidence="2" key="1">
    <citation type="submission" date="2020-09" db="EMBL/GenBank/DDBJ databases">
        <title>Genome seq and assembly of Limnohabitants sp.</title>
        <authorList>
            <person name="Chhetri G."/>
        </authorList>
    </citation>
    <scope>NUCLEOTIDE SEQUENCE</scope>
    <source>
        <strain evidence="2">JUR4</strain>
    </source>
</reference>
<organism evidence="2 3">
    <name type="scientific">Limnohabitans radicicola</name>
    <dbReference type="NCBI Taxonomy" id="2771427"/>
    <lineage>
        <taxon>Bacteria</taxon>
        <taxon>Pseudomonadati</taxon>
        <taxon>Pseudomonadota</taxon>
        <taxon>Betaproteobacteria</taxon>
        <taxon>Burkholderiales</taxon>
        <taxon>Comamonadaceae</taxon>
        <taxon>Limnohabitans</taxon>
    </lineage>
</organism>
<comment type="caution">
    <text evidence="2">The sequence shown here is derived from an EMBL/GenBank/DDBJ whole genome shotgun (WGS) entry which is preliminary data.</text>
</comment>
<dbReference type="Pfam" id="PF01814">
    <property type="entry name" value="Hemerythrin"/>
    <property type="match status" value="1"/>
</dbReference>
<dbReference type="Gene3D" id="1.20.120.520">
    <property type="entry name" value="nmb1532 protein domain like"/>
    <property type="match status" value="1"/>
</dbReference>
<evidence type="ECO:0000313" key="2">
    <source>
        <dbReference type="EMBL" id="MBD8050166.1"/>
    </source>
</evidence>
<evidence type="ECO:0000259" key="1">
    <source>
        <dbReference type="Pfam" id="PF01814"/>
    </source>
</evidence>
<feature type="domain" description="Hemerythrin-like" evidence="1">
    <location>
        <begin position="7"/>
        <end position="141"/>
    </location>
</feature>
<dbReference type="CDD" id="cd12108">
    <property type="entry name" value="Hr-like"/>
    <property type="match status" value="1"/>
</dbReference>
<dbReference type="AlphaFoldDB" id="A0A927ILH6"/>
<dbReference type="PANTHER" id="PTHR39966:SF1">
    <property type="entry name" value="HEMERYTHRIN-LIKE DOMAIN-CONTAINING PROTEIN"/>
    <property type="match status" value="1"/>
</dbReference>
<dbReference type="PANTHER" id="PTHR39966">
    <property type="entry name" value="BLL2471 PROTEIN-RELATED"/>
    <property type="match status" value="1"/>
</dbReference>
<dbReference type="RefSeq" id="WP_191818581.1">
    <property type="nucleotide sequence ID" value="NZ_JACYFT010000001.1"/>
</dbReference>